<accession>A0A6A7W9F7</accession>
<dbReference type="AlphaFoldDB" id="A0A6A7W9F7"/>
<protein>
    <submittedName>
        <fullName evidence="8">GtrA family protein</fullName>
    </submittedName>
</protein>
<organism evidence="8 9">
    <name type="scientific">Segatella copri</name>
    <dbReference type="NCBI Taxonomy" id="165179"/>
    <lineage>
        <taxon>Bacteria</taxon>
        <taxon>Pseudomonadati</taxon>
        <taxon>Bacteroidota</taxon>
        <taxon>Bacteroidia</taxon>
        <taxon>Bacteroidales</taxon>
        <taxon>Prevotellaceae</taxon>
        <taxon>Segatella</taxon>
    </lineage>
</organism>
<dbReference type="OrthoDB" id="1494129at2"/>
<dbReference type="EMBL" id="VZAD01000036">
    <property type="protein sequence ID" value="MQP11127.1"/>
    <property type="molecule type" value="Genomic_DNA"/>
</dbReference>
<dbReference type="Proteomes" id="UP000384372">
    <property type="component" value="Unassembled WGS sequence"/>
</dbReference>
<evidence type="ECO:0000256" key="4">
    <source>
        <dbReference type="ARBA" id="ARBA00022989"/>
    </source>
</evidence>
<feature type="transmembrane region" description="Helical" evidence="6">
    <location>
        <begin position="21"/>
        <end position="50"/>
    </location>
</feature>
<evidence type="ECO:0000313" key="9">
    <source>
        <dbReference type="Proteomes" id="UP000384372"/>
    </source>
</evidence>
<sequence length="147" mass="16470">MNIKQRIQQMDDSKREKLGEVVRFGIVGVAATILQYVIYLVMIPCLAWGLPQLGANDHVLATTANTIAYIASFVFNFIASTRYTFRVKANAKRGAGFTFSHIINYTLQTVCLNLFVGMGLTKQIAMLPTLCVCIPVNFLLVRFFLKK</sequence>
<keyword evidence="4 6" id="KW-1133">Transmembrane helix</keyword>
<dbReference type="Pfam" id="PF04138">
    <property type="entry name" value="GtrA_DPMS_TM"/>
    <property type="match status" value="1"/>
</dbReference>
<keyword evidence="5 6" id="KW-0472">Membrane</keyword>
<gene>
    <name evidence="8" type="ORF">F7D20_03930</name>
</gene>
<dbReference type="PANTHER" id="PTHR38459:SF1">
    <property type="entry name" value="PROPHAGE BACTOPRENOL-LINKED GLUCOSE TRANSLOCASE HOMOLOG"/>
    <property type="match status" value="1"/>
</dbReference>
<feature type="transmembrane region" description="Helical" evidence="6">
    <location>
        <begin position="66"/>
        <end position="85"/>
    </location>
</feature>
<evidence type="ECO:0000259" key="7">
    <source>
        <dbReference type="Pfam" id="PF04138"/>
    </source>
</evidence>
<feature type="transmembrane region" description="Helical" evidence="6">
    <location>
        <begin position="124"/>
        <end position="145"/>
    </location>
</feature>
<comment type="similarity">
    <text evidence="2">Belongs to the GtrA family.</text>
</comment>
<evidence type="ECO:0000256" key="1">
    <source>
        <dbReference type="ARBA" id="ARBA00004141"/>
    </source>
</evidence>
<feature type="domain" description="GtrA/DPMS transmembrane" evidence="7">
    <location>
        <begin position="23"/>
        <end position="144"/>
    </location>
</feature>
<comment type="caution">
    <text evidence="8">The sequence shown here is derived from an EMBL/GenBank/DDBJ whole genome shotgun (WGS) entry which is preliminary data.</text>
</comment>
<dbReference type="PANTHER" id="PTHR38459">
    <property type="entry name" value="PROPHAGE BACTOPRENOL-LINKED GLUCOSE TRANSLOCASE HOMOLOG"/>
    <property type="match status" value="1"/>
</dbReference>
<evidence type="ECO:0000256" key="6">
    <source>
        <dbReference type="SAM" id="Phobius"/>
    </source>
</evidence>
<name>A0A6A7W9F7_9BACT</name>
<dbReference type="RefSeq" id="WP_158462929.1">
    <property type="nucleotide sequence ID" value="NZ_VZAD01000036.1"/>
</dbReference>
<keyword evidence="9" id="KW-1185">Reference proteome</keyword>
<dbReference type="InterPro" id="IPR051401">
    <property type="entry name" value="GtrA_CellWall_Glycosyl"/>
</dbReference>
<reference evidence="8 9" key="1">
    <citation type="submission" date="2019-09" db="EMBL/GenBank/DDBJ databases">
        <title>Distinct polysaccharide growth profiles of human intestinal Prevotella copri isolates.</title>
        <authorList>
            <person name="Fehlner-Peach H."/>
            <person name="Magnabosco C."/>
            <person name="Raghavan V."/>
            <person name="Scher J.U."/>
            <person name="Tett A."/>
            <person name="Cox L.M."/>
            <person name="Gottsegen C."/>
            <person name="Watters A."/>
            <person name="Wiltshire- Gordon J.D."/>
            <person name="Segata N."/>
            <person name="Bonneau R."/>
            <person name="Littman D.R."/>
        </authorList>
    </citation>
    <scope>NUCLEOTIDE SEQUENCE [LARGE SCALE GENOMIC DNA]</scope>
    <source>
        <strain evidence="9">iAQ1173</strain>
    </source>
</reference>
<comment type="subcellular location">
    <subcellularLocation>
        <location evidence="1">Membrane</location>
        <topology evidence="1">Multi-pass membrane protein</topology>
    </subcellularLocation>
</comment>
<evidence type="ECO:0000313" key="8">
    <source>
        <dbReference type="EMBL" id="MQP11127.1"/>
    </source>
</evidence>
<dbReference type="GO" id="GO:0000271">
    <property type="term" value="P:polysaccharide biosynthetic process"/>
    <property type="evidence" value="ECO:0007669"/>
    <property type="project" value="InterPro"/>
</dbReference>
<feature type="transmembrane region" description="Helical" evidence="6">
    <location>
        <begin position="97"/>
        <end position="118"/>
    </location>
</feature>
<dbReference type="InterPro" id="IPR007267">
    <property type="entry name" value="GtrA_DPMS_TM"/>
</dbReference>
<proteinExistence type="inferred from homology"/>
<evidence type="ECO:0000256" key="3">
    <source>
        <dbReference type="ARBA" id="ARBA00022692"/>
    </source>
</evidence>
<keyword evidence="3 6" id="KW-0812">Transmembrane</keyword>
<evidence type="ECO:0000256" key="5">
    <source>
        <dbReference type="ARBA" id="ARBA00023136"/>
    </source>
</evidence>
<dbReference type="GO" id="GO:0005886">
    <property type="term" value="C:plasma membrane"/>
    <property type="evidence" value="ECO:0007669"/>
    <property type="project" value="TreeGrafter"/>
</dbReference>
<evidence type="ECO:0000256" key="2">
    <source>
        <dbReference type="ARBA" id="ARBA00009399"/>
    </source>
</evidence>